<dbReference type="CDD" id="cd02440">
    <property type="entry name" value="AdoMet_MTases"/>
    <property type="match status" value="1"/>
</dbReference>
<dbReference type="GO" id="GO:0032259">
    <property type="term" value="P:methylation"/>
    <property type="evidence" value="ECO:0007669"/>
    <property type="project" value="UniProtKB-KW"/>
</dbReference>
<dbReference type="GO" id="GO:0102559">
    <property type="term" value="F:peptide chain release factor N(5)-glutamine methyltransferase activity"/>
    <property type="evidence" value="ECO:0007669"/>
    <property type="project" value="UniProtKB-EC"/>
</dbReference>
<evidence type="ECO:0000256" key="1">
    <source>
        <dbReference type="ARBA" id="ARBA00022603"/>
    </source>
</evidence>
<comment type="catalytic activity">
    <reaction evidence="4 5">
        <text>L-glutaminyl-[peptide chain release factor] + S-adenosyl-L-methionine = N(5)-methyl-L-glutaminyl-[peptide chain release factor] + S-adenosyl-L-homocysteine + H(+)</text>
        <dbReference type="Rhea" id="RHEA:42896"/>
        <dbReference type="Rhea" id="RHEA-COMP:10271"/>
        <dbReference type="Rhea" id="RHEA-COMP:10272"/>
        <dbReference type="ChEBI" id="CHEBI:15378"/>
        <dbReference type="ChEBI" id="CHEBI:30011"/>
        <dbReference type="ChEBI" id="CHEBI:57856"/>
        <dbReference type="ChEBI" id="CHEBI:59789"/>
        <dbReference type="ChEBI" id="CHEBI:61891"/>
        <dbReference type="EC" id="2.1.1.297"/>
    </reaction>
</comment>
<keyword evidence="3 5" id="KW-0949">S-adenosyl-L-methionine</keyword>
<dbReference type="EC" id="2.1.1.297" evidence="5"/>
<dbReference type="PANTHER" id="PTHR18895:SF74">
    <property type="entry name" value="MTRF1L RELEASE FACTOR GLUTAMINE METHYLTRANSFERASE"/>
    <property type="match status" value="1"/>
</dbReference>
<evidence type="ECO:0000313" key="8">
    <source>
        <dbReference type="EMBL" id="SNR67319.1"/>
    </source>
</evidence>
<dbReference type="Pfam" id="PF05175">
    <property type="entry name" value="MTS"/>
    <property type="match status" value="1"/>
</dbReference>
<dbReference type="Pfam" id="PF17827">
    <property type="entry name" value="PrmC_N"/>
    <property type="match status" value="1"/>
</dbReference>
<sequence length="277" mass="31372">MKLIKRATEILSEKGIETPRLDAELLMCHTLGWENRVKLYTKYDRPLSSDEVETYRQLIKQRVKGEPVAYITGRKEFFGFQFKLTKDVLIPRPETELLVEQTLEIAKNISETPIKIADIGTGSGCIIITLAKLLTKKAEFFATDISEKALDIAKENAKIHNVNVHFFKTDILENLNENFTIVVSNPPYISFKDKRVEKSVTKYEPHCALFGGEKGTEIIEKLTKQAYSKLKKGGYLLVEFGEGQAGEVKKIFEASGFKNIQVLKDLAGKERIILGEK</sequence>
<comment type="similarity">
    <text evidence="5">Belongs to the protein N5-glutamine methyltransferase family. PrmC subfamily.</text>
</comment>
<evidence type="ECO:0000256" key="2">
    <source>
        <dbReference type="ARBA" id="ARBA00022679"/>
    </source>
</evidence>
<dbReference type="GO" id="GO:0003676">
    <property type="term" value="F:nucleic acid binding"/>
    <property type="evidence" value="ECO:0007669"/>
    <property type="project" value="InterPro"/>
</dbReference>
<dbReference type="InterPro" id="IPR004556">
    <property type="entry name" value="HemK-like"/>
</dbReference>
<keyword evidence="1 5" id="KW-0489">Methyltransferase</keyword>
<evidence type="ECO:0000259" key="7">
    <source>
        <dbReference type="Pfam" id="PF17827"/>
    </source>
</evidence>
<dbReference type="InterPro" id="IPR050320">
    <property type="entry name" value="N5-glutamine_MTase"/>
</dbReference>
<dbReference type="RefSeq" id="WP_245807321.1">
    <property type="nucleotide sequence ID" value="NZ_FZOB01000002.1"/>
</dbReference>
<feature type="domain" description="Release factor glutamine methyltransferase N-terminal" evidence="7">
    <location>
        <begin position="3"/>
        <end position="73"/>
    </location>
</feature>
<dbReference type="Gene3D" id="3.40.50.150">
    <property type="entry name" value="Vaccinia Virus protein VP39"/>
    <property type="match status" value="1"/>
</dbReference>
<dbReference type="HAMAP" id="MF_02126">
    <property type="entry name" value="RF_methyltr_PrmC"/>
    <property type="match status" value="1"/>
</dbReference>
<feature type="binding site" evidence="5">
    <location>
        <begin position="185"/>
        <end position="188"/>
    </location>
    <ligand>
        <name>substrate</name>
    </ligand>
</feature>
<feature type="binding site" evidence="5">
    <location>
        <begin position="120"/>
        <end position="124"/>
    </location>
    <ligand>
        <name>S-adenosyl-L-methionine</name>
        <dbReference type="ChEBI" id="CHEBI:59789"/>
    </ligand>
</feature>
<dbReference type="InterPro" id="IPR019874">
    <property type="entry name" value="RF_methyltr_PrmC"/>
</dbReference>
<keyword evidence="2 5" id="KW-0808">Transferase</keyword>
<feature type="domain" description="Methyltransferase small" evidence="6">
    <location>
        <begin position="110"/>
        <end position="193"/>
    </location>
</feature>
<evidence type="ECO:0000313" key="9">
    <source>
        <dbReference type="Proteomes" id="UP000198405"/>
    </source>
</evidence>
<dbReference type="AlphaFoldDB" id="A0A238YAE5"/>
<dbReference type="InterPro" id="IPR002052">
    <property type="entry name" value="DNA_methylase_N6_adenine_CS"/>
</dbReference>
<evidence type="ECO:0000256" key="3">
    <source>
        <dbReference type="ARBA" id="ARBA00022691"/>
    </source>
</evidence>
<dbReference type="NCBIfam" id="TIGR00536">
    <property type="entry name" value="hemK_fam"/>
    <property type="match status" value="1"/>
</dbReference>
<evidence type="ECO:0000256" key="4">
    <source>
        <dbReference type="ARBA" id="ARBA00048391"/>
    </source>
</evidence>
<dbReference type="EMBL" id="FZOB01000002">
    <property type="protein sequence ID" value="SNR67319.1"/>
    <property type="molecule type" value="Genomic_DNA"/>
</dbReference>
<feature type="binding site" evidence="5">
    <location>
        <position position="185"/>
    </location>
    <ligand>
        <name>S-adenosyl-L-methionine</name>
        <dbReference type="ChEBI" id="CHEBI:59789"/>
    </ligand>
</feature>
<dbReference type="NCBIfam" id="TIGR03534">
    <property type="entry name" value="RF_mod_PrmC"/>
    <property type="match status" value="1"/>
</dbReference>
<comment type="function">
    <text evidence="5">Methylates the class 1 translation termination release factors RF1/PrfA and RF2/PrfB on the glutamine residue of the universally conserved GGQ motif.</text>
</comment>
<feature type="binding site" evidence="5">
    <location>
        <position position="144"/>
    </location>
    <ligand>
        <name>S-adenosyl-L-methionine</name>
        <dbReference type="ChEBI" id="CHEBI:59789"/>
    </ligand>
</feature>
<dbReference type="Proteomes" id="UP000198405">
    <property type="component" value="Unassembled WGS sequence"/>
</dbReference>
<evidence type="ECO:0000256" key="5">
    <source>
        <dbReference type="HAMAP-Rule" id="MF_02126"/>
    </source>
</evidence>
<dbReference type="InterPro" id="IPR040758">
    <property type="entry name" value="PrmC_N"/>
</dbReference>
<proteinExistence type="inferred from homology"/>
<accession>A0A238YAE5</accession>
<organism evidence="8 9">
    <name type="scientific">Desulfurobacterium atlanticum</name>
    <dbReference type="NCBI Taxonomy" id="240169"/>
    <lineage>
        <taxon>Bacteria</taxon>
        <taxon>Pseudomonadati</taxon>
        <taxon>Aquificota</taxon>
        <taxon>Aquificia</taxon>
        <taxon>Desulfurobacteriales</taxon>
        <taxon>Desulfurobacteriaceae</taxon>
        <taxon>Desulfurobacterium</taxon>
    </lineage>
</organism>
<protein>
    <recommendedName>
        <fullName evidence="5">Release factor glutamine methyltransferase</fullName>
        <shortName evidence="5">RF MTase</shortName>
        <ecNumber evidence="5">2.1.1.297</ecNumber>
    </recommendedName>
    <alternativeName>
        <fullName evidence="5">N5-glutamine methyltransferase PrmC</fullName>
    </alternativeName>
    <alternativeName>
        <fullName evidence="5">Protein-(glutamine-N5) MTase PrmC</fullName>
    </alternativeName>
    <alternativeName>
        <fullName evidence="5">Protein-glutamine N-methyltransferase PrmC</fullName>
    </alternativeName>
</protein>
<keyword evidence="9" id="KW-1185">Reference proteome</keyword>
<dbReference type="PANTHER" id="PTHR18895">
    <property type="entry name" value="HEMK METHYLTRANSFERASE"/>
    <property type="match status" value="1"/>
</dbReference>
<evidence type="ECO:0000259" key="6">
    <source>
        <dbReference type="Pfam" id="PF05175"/>
    </source>
</evidence>
<dbReference type="PROSITE" id="PS00092">
    <property type="entry name" value="N6_MTASE"/>
    <property type="match status" value="1"/>
</dbReference>
<dbReference type="InterPro" id="IPR029063">
    <property type="entry name" value="SAM-dependent_MTases_sf"/>
</dbReference>
<dbReference type="InterPro" id="IPR007848">
    <property type="entry name" value="Small_mtfrase_dom"/>
</dbReference>
<dbReference type="SUPFAM" id="SSF53335">
    <property type="entry name" value="S-adenosyl-L-methionine-dependent methyltransferases"/>
    <property type="match status" value="1"/>
</dbReference>
<comment type="caution">
    <text evidence="5">Lacks conserved residue(s) required for the propagation of feature annotation.</text>
</comment>
<name>A0A238YAE5_9BACT</name>
<reference evidence="9" key="1">
    <citation type="submission" date="2017-06" db="EMBL/GenBank/DDBJ databases">
        <authorList>
            <person name="Varghese N."/>
            <person name="Submissions S."/>
        </authorList>
    </citation>
    <scope>NUCLEOTIDE SEQUENCE [LARGE SCALE GENOMIC DNA]</scope>
    <source>
        <strain evidence="9">DSM 15668</strain>
    </source>
</reference>
<dbReference type="Gene3D" id="1.10.8.10">
    <property type="entry name" value="DNA helicase RuvA subunit, C-terminal domain"/>
    <property type="match status" value="1"/>
</dbReference>
<gene>
    <name evidence="5" type="primary">prmC</name>
    <name evidence="8" type="ORF">SAMN06265340_102200</name>
</gene>